<feature type="transmembrane region" description="Helical" evidence="3">
    <location>
        <begin position="167"/>
        <end position="191"/>
    </location>
</feature>
<keyword evidence="3" id="KW-1133">Transmembrane helix</keyword>
<gene>
    <name evidence="5" type="ORF">DKT77_19975</name>
</gene>
<keyword evidence="3" id="KW-0812">Transmembrane</keyword>
<dbReference type="Gene3D" id="1.20.141.10">
    <property type="entry name" value="Chitosanase, subunit A, domain 1"/>
    <property type="match status" value="1"/>
</dbReference>
<reference evidence="5 6" key="1">
    <citation type="submission" date="2018-05" db="EMBL/GenBank/DDBJ databases">
        <title>Rhodobacteraceae gen. nov., sp. nov. isolated from sea water.</title>
        <authorList>
            <person name="Ren Y."/>
        </authorList>
    </citation>
    <scope>NUCLEOTIDE SEQUENCE [LARGE SCALE GENOMIC DNA]</scope>
    <source>
        <strain evidence="5 6">TG-679</strain>
    </source>
</reference>
<evidence type="ECO:0000313" key="6">
    <source>
        <dbReference type="Proteomes" id="UP000245680"/>
    </source>
</evidence>
<keyword evidence="6" id="KW-1185">Reference proteome</keyword>
<keyword evidence="1" id="KW-0175">Coiled coil</keyword>
<dbReference type="EMBL" id="QGKU01000068">
    <property type="protein sequence ID" value="PWR00816.1"/>
    <property type="molecule type" value="Genomic_DNA"/>
</dbReference>
<name>A0A2V2LC31_9RHOB</name>
<dbReference type="OrthoDB" id="9815229at2"/>
<dbReference type="InterPro" id="IPR008565">
    <property type="entry name" value="TtsA-like_GH18_dom"/>
</dbReference>
<feature type="transmembrane region" description="Helical" evidence="3">
    <location>
        <begin position="132"/>
        <end position="155"/>
    </location>
</feature>
<protein>
    <recommendedName>
        <fullName evidence="4">TtsA-like Glycoside hydrolase family 108 domain-containing protein</fullName>
    </recommendedName>
</protein>
<keyword evidence="3" id="KW-0472">Membrane</keyword>
<dbReference type="RefSeq" id="WP_109813402.1">
    <property type="nucleotide sequence ID" value="NZ_QGKU01000068.1"/>
</dbReference>
<feature type="coiled-coil region" evidence="1">
    <location>
        <begin position="204"/>
        <end position="231"/>
    </location>
</feature>
<dbReference type="Pfam" id="PF05838">
    <property type="entry name" value="Glyco_hydro_108"/>
    <property type="match status" value="1"/>
</dbReference>
<dbReference type="CDD" id="cd13926">
    <property type="entry name" value="N-acetylmuramidase_GH108"/>
    <property type="match status" value="1"/>
</dbReference>
<dbReference type="SUPFAM" id="SSF53955">
    <property type="entry name" value="Lysozyme-like"/>
    <property type="match status" value="1"/>
</dbReference>
<sequence length="439" mass="47249">MNPLIAIAVNLLPDLAKRLTGGAKPETTDLVVSVVREVLGTDDPAEARKRIADGDLSAELRVKLAEIDAAAKAQEDAAEQARRQNELDRLRAELDAEAARRDAAFRELSARMGDQQNARETFEGLAKEASPFAWGPVVVSVIVTAGFFITLVFLIRGGFGAAQTDPVVFQVVNIAVGALTAGFATVVSFWLGSSDGSRRKDLSAAQAQTAAAAMQRENAEATRRIVSEQSRQTAELLDKVTRQPPPTAPAQGAAAAASTPAAADPAAKDALQFTRCLETIFRHEGGYVDHPKDPGGATNMGITHKTLAQWRGAPVTREDVRNLTREEAGEIYRANYWNALSCDALPRGVDLVVFDFGVNAGVSRAAKLLQKIVHVEQDGQVGPITVGATKAIAADHIVTAFSDGRMDHYRSLSIWDTFKNGWTRRTNETREAALKMLRT</sequence>
<dbReference type="InterPro" id="IPR023346">
    <property type="entry name" value="Lysozyme-like_dom_sf"/>
</dbReference>
<feature type="domain" description="TtsA-like Glycoside hydrolase family 108" evidence="4">
    <location>
        <begin position="278"/>
        <end position="361"/>
    </location>
</feature>
<proteinExistence type="predicted"/>
<organism evidence="5 6">
    <name type="scientific">Meridianimarinicoccus roseus</name>
    <dbReference type="NCBI Taxonomy" id="2072018"/>
    <lineage>
        <taxon>Bacteria</taxon>
        <taxon>Pseudomonadati</taxon>
        <taxon>Pseudomonadota</taxon>
        <taxon>Alphaproteobacteria</taxon>
        <taxon>Rhodobacterales</taxon>
        <taxon>Paracoccaceae</taxon>
        <taxon>Meridianimarinicoccus</taxon>
    </lineage>
</organism>
<comment type="caution">
    <text evidence="5">The sequence shown here is derived from an EMBL/GenBank/DDBJ whole genome shotgun (WGS) entry which is preliminary data.</text>
</comment>
<dbReference type="AlphaFoldDB" id="A0A2V2LC31"/>
<evidence type="ECO:0000313" key="5">
    <source>
        <dbReference type="EMBL" id="PWR00816.1"/>
    </source>
</evidence>
<evidence type="ECO:0000256" key="2">
    <source>
        <dbReference type="SAM" id="MobiDB-lite"/>
    </source>
</evidence>
<feature type="coiled-coil region" evidence="1">
    <location>
        <begin position="64"/>
        <end position="107"/>
    </location>
</feature>
<dbReference type="Proteomes" id="UP000245680">
    <property type="component" value="Unassembled WGS sequence"/>
</dbReference>
<feature type="region of interest" description="Disordered" evidence="2">
    <location>
        <begin position="241"/>
        <end position="261"/>
    </location>
</feature>
<feature type="compositionally biased region" description="Low complexity" evidence="2">
    <location>
        <begin position="249"/>
        <end position="261"/>
    </location>
</feature>
<evidence type="ECO:0000259" key="4">
    <source>
        <dbReference type="Pfam" id="PF05838"/>
    </source>
</evidence>
<evidence type="ECO:0000256" key="3">
    <source>
        <dbReference type="SAM" id="Phobius"/>
    </source>
</evidence>
<accession>A0A2V2LC31</accession>
<evidence type="ECO:0000256" key="1">
    <source>
        <dbReference type="SAM" id="Coils"/>
    </source>
</evidence>